<accession>A0ABQ9X3J1</accession>
<dbReference type="InterPro" id="IPR023398">
    <property type="entry name" value="TIF_eIF4e-like"/>
</dbReference>
<comment type="similarity">
    <text evidence="1">Belongs to the eukaryotic initiation factor 4E family.</text>
</comment>
<name>A0ABQ9X3J1_9EUKA</name>
<evidence type="ECO:0000313" key="3">
    <source>
        <dbReference type="EMBL" id="KAK2946334.1"/>
    </source>
</evidence>
<comment type="caution">
    <text evidence="3">The sequence shown here is derived from an EMBL/GenBank/DDBJ whole genome shotgun (WGS) entry which is preliminary data.</text>
</comment>
<keyword evidence="1" id="KW-0648">Protein biosynthesis</keyword>
<organism evidence="3 4">
    <name type="scientific">Blattamonas nauphoetae</name>
    <dbReference type="NCBI Taxonomy" id="2049346"/>
    <lineage>
        <taxon>Eukaryota</taxon>
        <taxon>Metamonada</taxon>
        <taxon>Preaxostyla</taxon>
        <taxon>Oxymonadida</taxon>
        <taxon>Blattamonas</taxon>
    </lineage>
</organism>
<proteinExistence type="inferred from homology"/>
<keyword evidence="1" id="KW-0694">RNA-binding</keyword>
<dbReference type="GO" id="GO:0003743">
    <property type="term" value="F:translation initiation factor activity"/>
    <property type="evidence" value="ECO:0007669"/>
    <property type="project" value="UniProtKB-KW"/>
</dbReference>
<protein>
    <submittedName>
        <fullName evidence="3">Eukaryotic translation initiation factor 4E</fullName>
    </submittedName>
</protein>
<evidence type="ECO:0000256" key="1">
    <source>
        <dbReference type="RuleBase" id="RU004374"/>
    </source>
</evidence>
<feature type="region of interest" description="Disordered" evidence="2">
    <location>
        <begin position="173"/>
        <end position="201"/>
    </location>
</feature>
<gene>
    <name evidence="3" type="ORF">BLNAU_18695</name>
</gene>
<evidence type="ECO:0000256" key="2">
    <source>
        <dbReference type="SAM" id="MobiDB-lite"/>
    </source>
</evidence>
<dbReference type="InterPro" id="IPR001040">
    <property type="entry name" value="TIF_eIF_4E"/>
</dbReference>
<dbReference type="EMBL" id="JARBJD010000230">
    <property type="protein sequence ID" value="KAK2946334.1"/>
    <property type="molecule type" value="Genomic_DNA"/>
</dbReference>
<dbReference type="Proteomes" id="UP001281761">
    <property type="component" value="Unassembled WGS sequence"/>
</dbReference>
<dbReference type="Pfam" id="PF01652">
    <property type="entry name" value="IF4E"/>
    <property type="match status" value="1"/>
</dbReference>
<keyword evidence="1 3" id="KW-0396">Initiation factor</keyword>
<reference evidence="3 4" key="1">
    <citation type="journal article" date="2022" name="bioRxiv">
        <title>Genomics of Preaxostyla Flagellates Illuminates Evolutionary Transitions and the Path Towards Mitochondrial Loss.</title>
        <authorList>
            <person name="Novak L.V.F."/>
            <person name="Treitli S.C."/>
            <person name="Pyrih J."/>
            <person name="Halakuc P."/>
            <person name="Pipaliya S.V."/>
            <person name="Vacek V."/>
            <person name="Brzon O."/>
            <person name="Soukal P."/>
            <person name="Eme L."/>
            <person name="Dacks J.B."/>
            <person name="Karnkowska A."/>
            <person name="Elias M."/>
            <person name="Hampl V."/>
        </authorList>
    </citation>
    <scope>NUCLEOTIDE SEQUENCE [LARGE SCALE GENOMIC DNA]</scope>
    <source>
        <strain evidence="3">NAU3</strain>
        <tissue evidence="3">Gut</tissue>
    </source>
</reference>
<feature type="compositionally biased region" description="Basic and acidic residues" evidence="2">
    <location>
        <begin position="177"/>
        <end position="201"/>
    </location>
</feature>
<dbReference type="SUPFAM" id="SSF55418">
    <property type="entry name" value="eIF4e-like"/>
    <property type="match status" value="1"/>
</dbReference>
<keyword evidence="4" id="KW-1185">Reference proteome</keyword>
<evidence type="ECO:0000313" key="4">
    <source>
        <dbReference type="Proteomes" id="UP001281761"/>
    </source>
</evidence>
<dbReference type="PANTHER" id="PTHR11960">
    <property type="entry name" value="EUKARYOTIC TRANSLATION INITIATION FACTOR 4E RELATED"/>
    <property type="match status" value="1"/>
</dbReference>
<sequence length="201" mass="23649">MTLLQSKWVFWYDRKQDYVNDNSGNPDIYINALHNLGSFSTIEDFWKLISNICTVDNLPRDVNLNCFREGYRPMWEELPEGGSWVLKYRERTFRVPLWEDLLMHVIQESFEEPEVVGIGLNIRQKEDCLSIWIRTATPEIKARVENYFRLLLNLDRSVALEFKSHATSLRSIKSTPMKREPVSKSENAEAKETIKSEEKSE</sequence>
<dbReference type="Gene3D" id="3.30.760.10">
    <property type="entry name" value="RNA Cap, Translation Initiation Factor Eif4e"/>
    <property type="match status" value="1"/>
</dbReference>
<dbReference type="PANTHER" id="PTHR11960:SF18">
    <property type="entry name" value="EUKARYOTIC TRANSLATION INITIATION FACTOR 4E HOMOLOGOUS PROTEIN, ISOFORM B"/>
    <property type="match status" value="1"/>
</dbReference>